<evidence type="ECO:0000313" key="16">
    <source>
        <dbReference type="Proteomes" id="UP000270036"/>
    </source>
</evidence>
<dbReference type="AlphaFoldDB" id="A0A3S5EUL8"/>
<dbReference type="Proteomes" id="UP000028349">
    <property type="component" value="Unassembled WGS sequence"/>
</dbReference>
<evidence type="ECO:0000256" key="4">
    <source>
        <dbReference type="ARBA" id="ARBA00022989"/>
    </source>
</evidence>
<accession>A0A3S5EUL8</accession>
<dbReference type="RefSeq" id="WP_034720479.1">
    <property type="nucleotide sequence ID" value="NZ_FOIX01000003.1"/>
</dbReference>
<keyword evidence="3 10" id="KW-0812">Transmembrane</keyword>
<sequence>MQRSHFYILLILNFLFVNTISAQTINSKTDSLRVGVAGTAPFVFTERGNSAPQGISVSIWDEIATDLDWTYQYKSYKTVNLALDALKKGDLDLVVGPVTINSQRLNDFRFSQPFYQSSLAIAYKQGEFSIWNVFKLLFSFKLLLAIGIFLVILGIVGTLLWLAERKASPEQFSSKPAKGIGSGMWLAIVTMSTTGYGDKAPVTLMGRIIAGTWMVVSIISATSMIAGIASVLTFSNFQSVDIKNIEQLNGKKVATISGSPSVTFLKEYNIRIKPTETLAEAIKMLNAEQVDAIVYDRPQLMHYINTHKDDDLELATAEYYQQGYGFAFPKESNLVFQVNRTLLELSEDQQISEIIEEYLGKPK</sequence>
<dbReference type="PANTHER" id="PTHR18966">
    <property type="entry name" value="IONOTROPIC GLUTAMATE RECEPTOR"/>
    <property type="match status" value="1"/>
</dbReference>
<keyword evidence="8" id="KW-0325">Glycoprotein</keyword>
<evidence type="ECO:0000256" key="9">
    <source>
        <dbReference type="ARBA" id="ARBA00023303"/>
    </source>
</evidence>
<dbReference type="OrthoDB" id="9799090at2"/>
<keyword evidence="6 10" id="KW-0472">Membrane</keyword>
<keyword evidence="7" id="KW-0675">Receptor</keyword>
<protein>
    <submittedName>
        <fullName evidence="13">ABC transporter substrate-binding protein</fullName>
    </submittedName>
    <submittedName>
        <fullName evidence="14">Glutamine-binding periplasmic protein</fullName>
    </submittedName>
</protein>
<dbReference type="Proteomes" id="UP000270036">
    <property type="component" value="Chromosome"/>
</dbReference>
<keyword evidence="5" id="KW-0406">Ion transport</keyword>
<evidence type="ECO:0000256" key="5">
    <source>
        <dbReference type="ARBA" id="ARBA00023065"/>
    </source>
</evidence>
<dbReference type="SMART" id="SM00062">
    <property type="entry name" value="PBPb"/>
    <property type="match status" value="1"/>
</dbReference>
<dbReference type="GO" id="GO:0016020">
    <property type="term" value="C:membrane"/>
    <property type="evidence" value="ECO:0007669"/>
    <property type="project" value="UniProtKB-SubCell"/>
</dbReference>
<evidence type="ECO:0000256" key="10">
    <source>
        <dbReference type="SAM" id="Phobius"/>
    </source>
</evidence>
<dbReference type="Gene3D" id="1.10.287.70">
    <property type="match status" value="1"/>
</dbReference>
<dbReference type="GO" id="GO:0015276">
    <property type="term" value="F:ligand-gated monoatomic ion channel activity"/>
    <property type="evidence" value="ECO:0007669"/>
    <property type="project" value="InterPro"/>
</dbReference>
<dbReference type="SUPFAM" id="SSF53850">
    <property type="entry name" value="Periplasmic binding protein-like II"/>
    <property type="match status" value="1"/>
</dbReference>
<evidence type="ECO:0000313" key="14">
    <source>
        <dbReference type="EMBL" id="VEH97555.1"/>
    </source>
</evidence>
<keyword evidence="15" id="KW-1185">Reference proteome</keyword>
<feature type="domain" description="Solute-binding protein family 3/N-terminal" evidence="11">
    <location>
        <begin position="31"/>
        <end position="362"/>
    </location>
</feature>
<evidence type="ECO:0000256" key="6">
    <source>
        <dbReference type="ARBA" id="ARBA00023136"/>
    </source>
</evidence>
<keyword evidence="2" id="KW-0813">Transport</keyword>
<evidence type="ECO:0000256" key="7">
    <source>
        <dbReference type="ARBA" id="ARBA00023170"/>
    </source>
</evidence>
<feature type="transmembrane region" description="Helical" evidence="10">
    <location>
        <begin position="208"/>
        <end position="234"/>
    </location>
</feature>
<evidence type="ECO:0000256" key="3">
    <source>
        <dbReference type="ARBA" id="ARBA00022692"/>
    </source>
</evidence>
<evidence type="ECO:0000313" key="13">
    <source>
        <dbReference type="EMBL" id="KEY19399.1"/>
    </source>
</evidence>
<dbReference type="EMBL" id="JPEP01000002">
    <property type="protein sequence ID" value="KEY19399.1"/>
    <property type="molecule type" value="Genomic_DNA"/>
</dbReference>
<dbReference type="SUPFAM" id="SSF81324">
    <property type="entry name" value="Voltage-gated potassium channels"/>
    <property type="match status" value="1"/>
</dbReference>
<gene>
    <name evidence="14" type="primary">glnH</name>
    <name evidence="13" type="ORF">HY04_13455</name>
    <name evidence="14" type="ORF">NCTC13489_00889</name>
</gene>
<dbReference type="Pfam" id="PF00060">
    <property type="entry name" value="Lig_chan"/>
    <property type="match status" value="1"/>
</dbReference>
<feature type="transmembrane region" description="Helical" evidence="10">
    <location>
        <begin position="175"/>
        <end position="196"/>
    </location>
</feature>
<reference evidence="13 15" key="1">
    <citation type="submission" date="2014-07" db="EMBL/GenBank/DDBJ databases">
        <authorList>
            <person name="Pisani N.G."/>
            <person name="Newman J.D."/>
        </authorList>
    </citation>
    <scope>NUCLEOTIDE SEQUENCE [LARGE SCALE GENOMIC DNA]</scope>
    <source>
        <strain evidence="13 15">LMG 24720</strain>
    </source>
</reference>
<organism evidence="14 16">
    <name type="scientific">Kaistella antarctica</name>
    <dbReference type="NCBI Taxonomy" id="266748"/>
    <lineage>
        <taxon>Bacteria</taxon>
        <taxon>Pseudomonadati</taxon>
        <taxon>Bacteroidota</taxon>
        <taxon>Flavobacteriia</taxon>
        <taxon>Flavobacteriales</taxon>
        <taxon>Weeksellaceae</taxon>
        <taxon>Chryseobacterium group</taxon>
        <taxon>Kaistella</taxon>
    </lineage>
</organism>
<dbReference type="Pfam" id="PF00497">
    <property type="entry name" value="SBP_bac_3"/>
    <property type="match status" value="1"/>
</dbReference>
<dbReference type="EMBL" id="LR134441">
    <property type="protein sequence ID" value="VEH97555.1"/>
    <property type="molecule type" value="Genomic_DNA"/>
</dbReference>
<evidence type="ECO:0000313" key="15">
    <source>
        <dbReference type="Proteomes" id="UP000028349"/>
    </source>
</evidence>
<dbReference type="Gene3D" id="3.40.190.10">
    <property type="entry name" value="Periplasmic binding protein-like II"/>
    <property type="match status" value="2"/>
</dbReference>
<evidence type="ECO:0000259" key="11">
    <source>
        <dbReference type="SMART" id="SM00062"/>
    </source>
</evidence>
<evidence type="ECO:0000259" key="12">
    <source>
        <dbReference type="SMART" id="SM00079"/>
    </source>
</evidence>
<proteinExistence type="predicted"/>
<dbReference type="InterPro" id="IPR001320">
    <property type="entry name" value="Iontro_rcpt_C"/>
</dbReference>
<dbReference type="SMART" id="SM00079">
    <property type="entry name" value="PBPe"/>
    <property type="match status" value="1"/>
</dbReference>
<feature type="transmembrane region" description="Helical" evidence="10">
    <location>
        <begin position="142"/>
        <end position="163"/>
    </location>
</feature>
<reference evidence="14 16" key="2">
    <citation type="submission" date="2018-12" db="EMBL/GenBank/DDBJ databases">
        <authorList>
            <consortium name="Pathogen Informatics"/>
        </authorList>
    </citation>
    <scope>NUCLEOTIDE SEQUENCE [LARGE SCALE GENOMIC DNA]</scope>
    <source>
        <strain evidence="14 16">NCTC13489</strain>
    </source>
</reference>
<dbReference type="KEGG" id="cant:NCTC13489_00889"/>
<dbReference type="InterPro" id="IPR001638">
    <property type="entry name" value="Solute-binding_3/MltF_N"/>
</dbReference>
<comment type="subcellular location">
    <subcellularLocation>
        <location evidence="1">Membrane</location>
        <topology evidence="1">Multi-pass membrane protein</topology>
    </subcellularLocation>
</comment>
<feature type="domain" description="Ionotropic glutamate receptor C-terminal" evidence="12">
    <location>
        <begin position="31"/>
        <end position="361"/>
    </location>
</feature>
<evidence type="ECO:0000256" key="2">
    <source>
        <dbReference type="ARBA" id="ARBA00022448"/>
    </source>
</evidence>
<name>A0A3S5EUL8_9FLAO</name>
<evidence type="ECO:0000256" key="8">
    <source>
        <dbReference type="ARBA" id="ARBA00023180"/>
    </source>
</evidence>
<keyword evidence="9" id="KW-0407">Ion channel</keyword>
<keyword evidence="4 10" id="KW-1133">Transmembrane helix</keyword>
<dbReference type="STRING" id="266748.HY04_13455"/>
<evidence type="ECO:0000256" key="1">
    <source>
        <dbReference type="ARBA" id="ARBA00004141"/>
    </source>
</evidence>
<dbReference type="InterPro" id="IPR015683">
    <property type="entry name" value="Ionotropic_Glu_rcpt"/>
</dbReference>